<accession>A0A7S1AKP6</accession>
<keyword evidence="5 10" id="KW-1133">Transmembrane helix</keyword>
<feature type="transmembrane region" description="Helical" evidence="10">
    <location>
        <begin position="370"/>
        <end position="390"/>
    </location>
</feature>
<evidence type="ECO:0000256" key="10">
    <source>
        <dbReference type="SAM" id="Phobius"/>
    </source>
</evidence>
<dbReference type="EMBL" id="HBFQ01044787">
    <property type="protein sequence ID" value="CAD8857383.1"/>
    <property type="molecule type" value="Transcribed_RNA"/>
</dbReference>
<feature type="transmembrane region" description="Helical" evidence="10">
    <location>
        <begin position="402"/>
        <end position="430"/>
    </location>
</feature>
<dbReference type="PANTHER" id="PTHR31651:SF33">
    <property type="entry name" value="PROTEIN PIN-LIKES 1"/>
    <property type="match status" value="1"/>
</dbReference>
<feature type="transmembrane region" description="Helical" evidence="10">
    <location>
        <begin position="474"/>
        <end position="499"/>
    </location>
</feature>
<dbReference type="InterPro" id="IPR038770">
    <property type="entry name" value="Na+/solute_symporter_sf"/>
</dbReference>
<dbReference type="Gene3D" id="1.20.1530.20">
    <property type="match status" value="1"/>
</dbReference>
<evidence type="ECO:0000256" key="6">
    <source>
        <dbReference type="ARBA" id="ARBA00023136"/>
    </source>
</evidence>
<dbReference type="PANTHER" id="PTHR31651">
    <property type="match status" value="1"/>
</dbReference>
<feature type="transmembrane region" description="Helical" evidence="10">
    <location>
        <begin position="151"/>
        <end position="173"/>
    </location>
</feature>
<feature type="transmembrane region" description="Helical" evidence="10">
    <location>
        <begin position="41"/>
        <end position="60"/>
    </location>
</feature>
<evidence type="ECO:0000256" key="1">
    <source>
        <dbReference type="ARBA" id="ARBA00004141"/>
    </source>
</evidence>
<reference evidence="11" key="1">
    <citation type="submission" date="2021-01" db="EMBL/GenBank/DDBJ databases">
        <authorList>
            <person name="Corre E."/>
            <person name="Pelletier E."/>
            <person name="Niang G."/>
            <person name="Scheremetjew M."/>
            <person name="Finn R."/>
            <person name="Kale V."/>
            <person name="Holt S."/>
            <person name="Cochrane G."/>
            <person name="Meng A."/>
            <person name="Brown T."/>
            <person name="Cohen L."/>
        </authorList>
    </citation>
    <scope>NUCLEOTIDE SEQUENCE</scope>
</reference>
<comment type="function">
    <text evidence="7">Involved in cellular auxin homeostasis by regulating auxin metabolism. Regulates intracellular auxin accumulation at the endoplasmic reticulum and thus auxin availability for nuclear auxin signaling.</text>
</comment>
<protein>
    <recommendedName>
        <fullName evidence="12">Auxin efflux carrier family protein</fullName>
    </recommendedName>
</protein>
<evidence type="ECO:0000256" key="7">
    <source>
        <dbReference type="ARBA" id="ARBA00025100"/>
    </source>
</evidence>
<gene>
    <name evidence="11" type="ORF">NSCI0253_LOCUS31735</name>
</gene>
<proteinExistence type="inferred from homology"/>
<feature type="transmembrane region" description="Helical" evidence="10">
    <location>
        <begin position="12"/>
        <end position="29"/>
    </location>
</feature>
<dbReference type="AlphaFoldDB" id="A0A7S1AKP6"/>
<comment type="subcellular location">
    <subcellularLocation>
        <location evidence="2">Endomembrane system</location>
    </subcellularLocation>
    <subcellularLocation>
        <location evidence="1">Membrane</location>
        <topology evidence="1">Multi-pass membrane protein</topology>
    </subcellularLocation>
</comment>
<feature type="transmembrane region" description="Helical" evidence="10">
    <location>
        <begin position="80"/>
        <end position="101"/>
    </location>
</feature>
<evidence type="ECO:0000256" key="3">
    <source>
        <dbReference type="ARBA" id="ARBA00022448"/>
    </source>
</evidence>
<feature type="transmembrane region" description="Helical" evidence="10">
    <location>
        <begin position="329"/>
        <end position="350"/>
    </location>
</feature>
<dbReference type="GO" id="GO:0012505">
    <property type="term" value="C:endomembrane system"/>
    <property type="evidence" value="ECO:0007669"/>
    <property type="project" value="UniProtKB-SubCell"/>
</dbReference>
<keyword evidence="6 10" id="KW-0472">Membrane</keyword>
<organism evidence="11">
    <name type="scientific">Noctiluca scintillans</name>
    <name type="common">Sea sparkle</name>
    <name type="synonym">Red tide dinoflagellate</name>
    <dbReference type="NCBI Taxonomy" id="2966"/>
    <lineage>
        <taxon>Eukaryota</taxon>
        <taxon>Sar</taxon>
        <taxon>Alveolata</taxon>
        <taxon>Dinophyceae</taxon>
        <taxon>Noctilucales</taxon>
        <taxon>Noctilucaceae</taxon>
        <taxon>Noctiluca</taxon>
    </lineage>
</organism>
<dbReference type="GO" id="GO:0055085">
    <property type="term" value="P:transmembrane transport"/>
    <property type="evidence" value="ECO:0007669"/>
    <property type="project" value="InterPro"/>
</dbReference>
<feature type="transmembrane region" description="Helical" evidence="10">
    <location>
        <begin position="113"/>
        <end position="139"/>
    </location>
</feature>
<keyword evidence="4 10" id="KW-0812">Transmembrane</keyword>
<sequence>MDLVTILETSLRAVGTTVVMAGGGAYLKYKGVMTPQVSKGLSEISMSLTIPCLLFTTAIYCEQNETTQPCPSLDQSLQHGWPMFFLPILYVGCGLVVGTVVSRLSNADDSFRCSAIAAVTFGNSTGLPITLLSVVYSTAPASSPISNMDPLLFLSVYLVMYPVLQWSVGAWLLKPRPPPDVAPRFGRSYSSVAQEKLAVLFMPEKPIYTLMPAGWEAVGDAPAQQTTGSQSLTVRRPPQETDSEAPASPRTWHPSSVAPSPITRGTEMKVAQIQSEAEILGGSSCLPDSEGSSIENLLTAQSPLPSPEVLLPPVAAVARVPRRKKLITAFQRIFPPPVLGALFGLIFALFPAARSLLVDTDRDGHALFGWLYAGLYKIGRAAVPMNMLILGNSLAKKPSRGVISPAVAISVAFAKMVVMPTIGLFIGYTLKAFQVVPGPTGPSFYLVAMIVTATPTANNIMVMAELAGENKQGLATCIFLQYIVSPFLLTAWLSIYVVVATSS</sequence>
<feature type="transmembrane region" description="Helical" evidence="10">
    <location>
        <begin position="442"/>
        <end position="462"/>
    </location>
</feature>
<evidence type="ECO:0000256" key="4">
    <source>
        <dbReference type="ARBA" id="ARBA00022692"/>
    </source>
</evidence>
<feature type="compositionally biased region" description="Polar residues" evidence="9">
    <location>
        <begin position="223"/>
        <end position="233"/>
    </location>
</feature>
<evidence type="ECO:0008006" key="12">
    <source>
        <dbReference type="Google" id="ProtNLM"/>
    </source>
</evidence>
<evidence type="ECO:0000256" key="5">
    <source>
        <dbReference type="ARBA" id="ARBA00022989"/>
    </source>
</evidence>
<evidence type="ECO:0000256" key="8">
    <source>
        <dbReference type="ARBA" id="ARBA00025752"/>
    </source>
</evidence>
<feature type="region of interest" description="Disordered" evidence="9">
    <location>
        <begin position="220"/>
        <end position="263"/>
    </location>
</feature>
<dbReference type="InterPro" id="IPR004776">
    <property type="entry name" value="Mem_transp_PIN-like"/>
</dbReference>
<evidence type="ECO:0000313" key="11">
    <source>
        <dbReference type="EMBL" id="CAD8857383.1"/>
    </source>
</evidence>
<dbReference type="GO" id="GO:0016020">
    <property type="term" value="C:membrane"/>
    <property type="evidence" value="ECO:0007669"/>
    <property type="project" value="UniProtKB-SubCell"/>
</dbReference>
<comment type="similarity">
    <text evidence="8">Belongs to the auxin efflux carrier (TC 2.A.69.2) family.</text>
</comment>
<keyword evidence="3" id="KW-0813">Transport</keyword>
<dbReference type="Pfam" id="PF03547">
    <property type="entry name" value="Mem_trans"/>
    <property type="match status" value="1"/>
</dbReference>
<evidence type="ECO:0000256" key="2">
    <source>
        <dbReference type="ARBA" id="ARBA00004308"/>
    </source>
</evidence>
<dbReference type="InterPro" id="IPR045033">
    <property type="entry name" value="PILS1/3/4/5/7"/>
</dbReference>
<name>A0A7S1AKP6_NOCSC</name>
<evidence type="ECO:0000256" key="9">
    <source>
        <dbReference type="SAM" id="MobiDB-lite"/>
    </source>
</evidence>